<sequence length="129" mass="15000">METNKDLMLRNLKYFSDFLMSLTKQKAINLEVIDAHIHKFLVENYNITSDSLLRKPTDEIIAIIETDNYENIKDLADIYFIKYTLENNASTKSELSTQIIGLYESYLIKTSTYSFDIQSKISILKNISN</sequence>
<dbReference type="OrthoDB" id="1368065at2"/>
<gene>
    <name evidence="1" type="ORF">B0A77_00175</name>
</gene>
<dbReference type="Proteomes" id="UP000220828">
    <property type="component" value="Unassembled WGS sequence"/>
</dbReference>
<reference evidence="1 2" key="1">
    <citation type="submission" date="2017-09" db="EMBL/GenBank/DDBJ databases">
        <title>Whole genomes of Flavobacteriaceae.</title>
        <authorList>
            <person name="Stine C."/>
            <person name="Li C."/>
            <person name="Tadesse D."/>
        </authorList>
    </citation>
    <scope>NUCLEOTIDE SEQUENCE [LARGE SCALE GENOMIC DNA]</scope>
    <source>
        <strain evidence="1 2">ATCC 35036</strain>
    </source>
</reference>
<evidence type="ECO:0000313" key="2">
    <source>
        <dbReference type="Proteomes" id="UP000220828"/>
    </source>
</evidence>
<name>A0A2H3KVJ4_9FLAO</name>
<proteinExistence type="predicted"/>
<comment type="caution">
    <text evidence="1">The sequence shown here is derived from an EMBL/GenBank/DDBJ whole genome shotgun (WGS) entry which is preliminary data.</text>
</comment>
<dbReference type="RefSeq" id="WP_097553126.1">
    <property type="nucleotide sequence ID" value="NZ_PCMW01000003.1"/>
</dbReference>
<dbReference type="EMBL" id="PCMW01000003">
    <property type="protein sequence ID" value="PDS27278.1"/>
    <property type="molecule type" value="Genomic_DNA"/>
</dbReference>
<evidence type="ECO:0000313" key="1">
    <source>
        <dbReference type="EMBL" id="PDS27278.1"/>
    </source>
</evidence>
<organism evidence="1 2">
    <name type="scientific">Flavobacterium branchiophilum</name>
    <dbReference type="NCBI Taxonomy" id="55197"/>
    <lineage>
        <taxon>Bacteria</taxon>
        <taxon>Pseudomonadati</taxon>
        <taxon>Bacteroidota</taxon>
        <taxon>Flavobacteriia</taxon>
        <taxon>Flavobacteriales</taxon>
        <taxon>Flavobacteriaceae</taxon>
        <taxon>Flavobacterium</taxon>
    </lineage>
</organism>
<accession>A0A2H3KVJ4</accession>
<dbReference type="AlphaFoldDB" id="A0A2H3KVJ4"/>
<protein>
    <submittedName>
        <fullName evidence="1">Uncharacterized protein</fullName>
    </submittedName>
</protein>